<organism evidence="2 3">
    <name type="scientific">Anopheles epiroticus</name>
    <dbReference type="NCBI Taxonomy" id="199890"/>
    <lineage>
        <taxon>Eukaryota</taxon>
        <taxon>Metazoa</taxon>
        <taxon>Ecdysozoa</taxon>
        <taxon>Arthropoda</taxon>
        <taxon>Hexapoda</taxon>
        <taxon>Insecta</taxon>
        <taxon>Pterygota</taxon>
        <taxon>Neoptera</taxon>
        <taxon>Endopterygota</taxon>
        <taxon>Diptera</taxon>
        <taxon>Nematocera</taxon>
        <taxon>Culicoidea</taxon>
        <taxon>Culicidae</taxon>
        <taxon>Anophelinae</taxon>
        <taxon>Anopheles</taxon>
    </lineage>
</organism>
<dbReference type="Proteomes" id="UP000075885">
    <property type="component" value="Unassembled WGS sequence"/>
</dbReference>
<dbReference type="PANTHER" id="PTHR34094:SF1">
    <property type="entry name" value="PROTEIN FAM185A"/>
    <property type="match status" value="1"/>
</dbReference>
<reference evidence="3" key="1">
    <citation type="submission" date="2013-03" db="EMBL/GenBank/DDBJ databases">
        <title>The Genome Sequence of Anopheles epiroticus epiroticus2.</title>
        <authorList>
            <consortium name="The Broad Institute Genomics Platform"/>
            <person name="Neafsey D.E."/>
            <person name="Howell P."/>
            <person name="Walker B."/>
            <person name="Young S.K."/>
            <person name="Zeng Q."/>
            <person name="Gargeya S."/>
            <person name="Fitzgerald M."/>
            <person name="Haas B."/>
            <person name="Abouelleil A."/>
            <person name="Allen A.W."/>
            <person name="Alvarado L."/>
            <person name="Arachchi H.M."/>
            <person name="Berlin A.M."/>
            <person name="Chapman S.B."/>
            <person name="Gainer-Dewar J."/>
            <person name="Goldberg J."/>
            <person name="Griggs A."/>
            <person name="Gujja S."/>
            <person name="Hansen M."/>
            <person name="Howarth C."/>
            <person name="Imamovic A."/>
            <person name="Ireland A."/>
            <person name="Larimer J."/>
            <person name="McCowan C."/>
            <person name="Murphy C."/>
            <person name="Pearson M."/>
            <person name="Poon T.W."/>
            <person name="Priest M."/>
            <person name="Roberts A."/>
            <person name="Saif S."/>
            <person name="Shea T."/>
            <person name="Sisk P."/>
            <person name="Sykes S."/>
            <person name="Wortman J."/>
            <person name="Nusbaum C."/>
            <person name="Birren B."/>
        </authorList>
    </citation>
    <scope>NUCLEOTIDE SEQUENCE [LARGE SCALE GENOMIC DNA]</scope>
    <source>
        <strain evidence="3">Epiroticus2</strain>
    </source>
</reference>
<name>A0A182PKJ9_9DIPT</name>
<accession>A0A182PKJ9</accession>
<dbReference type="EnsemblMetazoa" id="AEPI007466-RA">
    <property type="protein sequence ID" value="AEPI007466-PA"/>
    <property type="gene ID" value="AEPI007466"/>
</dbReference>
<dbReference type="AlphaFoldDB" id="A0A182PKJ9"/>
<reference evidence="2" key="2">
    <citation type="submission" date="2020-05" db="UniProtKB">
        <authorList>
            <consortium name="EnsemblMetazoa"/>
        </authorList>
    </citation>
    <scope>IDENTIFICATION</scope>
    <source>
        <strain evidence="2">Epiroticus2</strain>
    </source>
</reference>
<sequence length="355" mass="38167">MLFHKISRATISSCQRIRALSTTNFSWTAIKTVQEKVDPYTKIRIDCAYNLKIVPYDLLDCPDSNILKATLKQGSNVDSLAVKISDKIVTITSDPNTGERTECVLEVPIKADLQIRNDGSTSIANLYSDEIEVIGTGNIETRSIRSTNVKLCTTAGNIACQGITLAENVTAMATGKGNIFLDKLQGGSVSASTEAGTISVNASYSNRSTFQTQSGDLELKSIHKDCTVRSSGGKSLLMKGFYGTLNADIGSQNVTLQLSEMVGKSSIKAPATQELHLNLAETVYETSSISVSSPNLTLDSSIDDKEHRRDGSGATLGKADAENTLHVETNGSVVVRKMSWADSFSFSGMSKIEQQ</sequence>
<keyword evidence="3" id="KW-1185">Reference proteome</keyword>
<dbReference type="VEuPathDB" id="VectorBase:AEPI007466"/>
<proteinExistence type="predicted"/>
<dbReference type="STRING" id="199890.A0A182PKJ9"/>
<evidence type="ECO:0000313" key="2">
    <source>
        <dbReference type="EnsemblMetazoa" id="AEPI007466-PA"/>
    </source>
</evidence>
<feature type="domain" description="DUF4097" evidence="1">
    <location>
        <begin position="78"/>
        <end position="220"/>
    </location>
</feature>
<dbReference type="Pfam" id="PF13349">
    <property type="entry name" value="DUF4097"/>
    <property type="match status" value="1"/>
</dbReference>
<protein>
    <submittedName>
        <fullName evidence="2">DUF4097 domain-containing protein</fullName>
    </submittedName>
</protein>
<evidence type="ECO:0000313" key="3">
    <source>
        <dbReference type="Proteomes" id="UP000075885"/>
    </source>
</evidence>
<evidence type="ECO:0000259" key="1">
    <source>
        <dbReference type="Pfam" id="PF13349"/>
    </source>
</evidence>
<dbReference type="InterPro" id="IPR025164">
    <property type="entry name" value="Toastrack_DUF4097"/>
</dbReference>
<dbReference type="PANTHER" id="PTHR34094">
    <property type="match status" value="1"/>
</dbReference>